<sequence length="133" mass="14597">MAPGQSASGAQGGMDTETNGMSRSTSRHRTCIPCLCRPQGMQPSLPCGPGVVNRAYARTYAVRRKQAPGRPDMPITRRCVCPGMREPADARRSRRSPAPSVWLCMPPHTRRNGMPKAITLVPICRKRRIDDAV</sequence>
<reference evidence="2 3" key="1">
    <citation type="submission" date="2014-03" db="EMBL/GenBank/DDBJ databases">
        <title>Genomics of Bifidobacteria.</title>
        <authorList>
            <person name="Ventura M."/>
            <person name="Milani C."/>
            <person name="Lugli G.A."/>
        </authorList>
    </citation>
    <scope>NUCLEOTIDE SEQUENCE [LARGE SCALE GENOMIC DNA]</scope>
    <source>
        <strain evidence="2 3">LMG 21395</strain>
    </source>
</reference>
<dbReference type="EMBL" id="JGZT01000007">
    <property type="protein sequence ID" value="KFJ02219.1"/>
    <property type="molecule type" value="Genomic_DNA"/>
</dbReference>
<name>A0A087E368_9BIFI</name>
<comment type="caution">
    <text evidence="2">The sequence shown here is derived from an EMBL/GenBank/DDBJ whole genome shotgun (WGS) entry which is preliminary data.</text>
</comment>
<protein>
    <submittedName>
        <fullName evidence="2">Uncharacterized protein</fullName>
    </submittedName>
</protein>
<proteinExistence type="predicted"/>
<feature type="region of interest" description="Disordered" evidence="1">
    <location>
        <begin position="1"/>
        <end position="25"/>
    </location>
</feature>
<evidence type="ECO:0000256" key="1">
    <source>
        <dbReference type="SAM" id="MobiDB-lite"/>
    </source>
</evidence>
<evidence type="ECO:0000313" key="2">
    <source>
        <dbReference type="EMBL" id="KFJ02219.1"/>
    </source>
</evidence>
<evidence type="ECO:0000313" key="3">
    <source>
        <dbReference type="Proteomes" id="UP000029003"/>
    </source>
</evidence>
<accession>A0A087E368</accession>
<organism evidence="2 3">
    <name type="scientific">Bifidobacterium thermacidophilum subsp. thermacidophilum</name>
    <dbReference type="NCBI Taxonomy" id="79262"/>
    <lineage>
        <taxon>Bacteria</taxon>
        <taxon>Bacillati</taxon>
        <taxon>Actinomycetota</taxon>
        <taxon>Actinomycetes</taxon>
        <taxon>Bifidobacteriales</taxon>
        <taxon>Bifidobacteriaceae</taxon>
        <taxon>Bifidobacterium</taxon>
    </lineage>
</organism>
<gene>
    <name evidence="2" type="ORF">THER5_2052</name>
</gene>
<dbReference type="AlphaFoldDB" id="A0A087E368"/>
<dbReference type="Proteomes" id="UP000029003">
    <property type="component" value="Unassembled WGS sequence"/>
</dbReference>